<dbReference type="AlphaFoldDB" id="A0A015TYV8"/>
<evidence type="ECO:0000313" key="2">
    <source>
        <dbReference type="Proteomes" id="UP000020529"/>
    </source>
</evidence>
<sequence>MDVVILTFCFSDPFRIVYFGPLSCGSNKNGWILHQGKGVMLENSSVSFLIFAISGDL</sequence>
<organism evidence="1 2">
    <name type="scientific">Bacteroides fragilis str. 3988T(B)14</name>
    <dbReference type="NCBI Taxonomy" id="1339315"/>
    <lineage>
        <taxon>Bacteria</taxon>
        <taxon>Pseudomonadati</taxon>
        <taxon>Bacteroidota</taxon>
        <taxon>Bacteroidia</taxon>
        <taxon>Bacteroidales</taxon>
        <taxon>Bacteroidaceae</taxon>
        <taxon>Bacteroides</taxon>
    </lineage>
</organism>
<dbReference type="EMBL" id="JGCY01000219">
    <property type="protein sequence ID" value="EXY76091.1"/>
    <property type="molecule type" value="Genomic_DNA"/>
</dbReference>
<gene>
    <name evidence="1" type="ORF">M124_0082</name>
</gene>
<reference evidence="1 2" key="1">
    <citation type="submission" date="2014-02" db="EMBL/GenBank/DDBJ databases">
        <authorList>
            <person name="Sears C."/>
            <person name="Carroll K."/>
            <person name="Sack B.R."/>
            <person name="Qadri F."/>
            <person name="Myers L.L."/>
            <person name="Chung G.-T."/>
            <person name="Escheverria P."/>
            <person name="Fraser C.M."/>
            <person name="Sadzewicz L."/>
            <person name="Shefchek K.A."/>
            <person name="Tallon L."/>
            <person name="Das S.P."/>
            <person name="Daugherty S."/>
            <person name="Mongodin E.F."/>
        </authorList>
    </citation>
    <scope>NUCLEOTIDE SEQUENCE [LARGE SCALE GENOMIC DNA]</scope>
    <source>
        <strain evidence="2">3988T(B)14</strain>
    </source>
</reference>
<accession>A0A015TYV8</accession>
<proteinExistence type="predicted"/>
<protein>
    <submittedName>
        <fullName evidence="1">Uncharacterized protein</fullName>
    </submittedName>
</protein>
<comment type="caution">
    <text evidence="1">The sequence shown here is derived from an EMBL/GenBank/DDBJ whole genome shotgun (WGS) entry which is preliminary data.</text>
</comment>
<evidence type="ECO:0000313" key="1">
    <source>
        <dbReference type="EMBL" id="EXY76091.1"/>
    </source>
</evidence>
<dbReference type="PATRIC" id="fig|1339315.3.peg.899"/>
<dbReference type="Proteomes" id="UP000020529">
    <property type="component" value="Unassembled WGS sequence"/>
</dbReference>
<name>A0A015TYV8_BACFG</name>